<dbReference type="Proteomes" id="UP001279734">
    <property type="component" value="Unassembled WGS sequence"/>
</dbReference>
<evidence type="ECO:0000256" key="3">
    <source>
        <dbReference type="SAM" id="Coils"/>
    </source>
</evidence>
<comment type="similarity">
    <text evidence="1">Belongs to the shugoshin family.</text>
</comment>
<accession>A0AAD3P457</accession>
<dbReference type="EMBL" id="BSYO01000001">
    <property type="protein sequence ID" value="GMG99443.1"/>
    <property type="molecule type" value="Genomic_DNA"/>
</dbReference>
<protein>
    <recommendedName>
        <fullName evidence="5">Shugoshin C-terminal domain-containing protein</fullName>
    </recommendedName>
</protein>
<evidence type="ECO:0000259" key="5">
    <source>
        <dbReference type="Pfam" id="PF07557"/>
    </source>
</evidence>
<evidence type="ECO:0000256" key="4">
    <source>
        <dbReference type="SAM" id="MobiDB-lite"/>
    </source>
</evidence>
<dbReference type="GO" id="GO:0045144">
    <property type="term" value="P:meiotic sister chromatid segregation"/>
    <property type="evidence" value="ECO:0007669"/>
    <property type="project" value="InterPro"/>
</dbReference>
<evidence type="ECO:0000313" key="6">
    <source>
        <dbReference type="EMBL" id="GMG99443.1"/>
    </source>
</evidence>
<feature type="domain" description="Shugoshin C-terminal" evidence="5">
    <location>
        <begin position="279"/>
        <end position="303"/>
    </location>
</feature>
<keyword evidence="7" id="KW-1185">Reference proteome</keyword>
<proteinExistence type="inferred from homology"/>
<evidence type="ECO:0000256" key="1">
    <source>
        <dbReference type="ARBA" id="ARBA00010845"/>
    </source>
</evidence>
<feature type="coiled-coil region" evidence="3">
    <location>
        <begin position="89"/>
        <end position="137"/>
    </location>
</feature>
<dbReference type="GO" id="GO:0005634">
    <property type="term" value="C:nucleus"/>
    <property type="evidence" value="ECO:0007669"/>
    <property type="project" value="InterPro"/>
</dbReference>
<name>A0AAD3P457_NEPGR</name>
<comment type="caution">
    <text evidence="6">The sequence shown here is derived from an EMBL/GenBank/DDBJ whole genome shotgun (WGS) entry which is preliminary data.</text>
</comment>
<dbReference type="InterPro" id="IPR011515">
    <property type="entry name" value="Shugoshin_C"/>
</dbReference>
<dbReference type="GO" id="GO:0034090">
    <property type="term" value="P:maintenance of meiotic sister chromatid cohesion"/>
    <property type="evidence" value="ECO:0007669"/>
    <property type="project" value="InterPro"/>
</dbReference>
<dbReference type="InterPro" id="IPR044693">
    <property type="entry name" value="SGO_plant"/>
</dbReference>
<dbReference type="PANTHER" id="PTHR34373:SF9">
    <property type="entry name" value="SHUGOSHIN 2"/>
    <property type="match status" value="1"/>
</dbReference>
<dbReference type="PANTHER" id="PTHR34373">
    <property type="entry name" value="SHUGOSHIN 2"/>
    <property type="match status" value="1"/>
</dbReference>
<gene>
    <name evidence="6" type="ORF">Nepgr_001283</name>
</gene>
<keyword evidence="2" id="KW-0159">Chromosome partition</keyword>
<feature type="region of interest" description="Disordered" evidence="4">
    <location>
        <begin position="240"/>
        <end position="303"/>
    </location>
</feature>
<evidence type="ECO:0000313" key="7">
    <source>
        <dbReference type="Proteomes" id="UP001279734"/>
    </source>
</evidence>
<sequence length="303" mass="33723">MEDIFVFNTGNDAIPGTSEGDKELWRSSVGGTPRKGLLDITNLPSQKPRLSNLADKSKSVSVATKEPIDRLLKEKLALMKQIADRNKIIELSGIELQKLRVNLQKAQQQNCQLAQANSEMLAELNTGKDKLKELRHNLGCMKSLLIVKNLELQEKKNAIKHRQAVVKASKIQTTKSEAGESSHDDNNCSKTCRQVSKVAFIANGAVTKEKAEDKRLNFKEPESTEDLFEMDDAKFPVCPQLNDGKHDSTPLASSGTDCDTEKENANESVAQGIRRSSLGRPLRRAAEKVQSYKEIPVNKKMRR</sequence>
<keyword evidence="3" id="KW-0175">Coiled coil</keyword>
<dbReference type="AlphaFoldDB" id="A0AAD3P457"/>
<evidence type="ECO:0000256" key="2">
    <source>
        <dbReference type="ARBA" id="ARBA00022829"/>
    </source>
</evidence>
<dbReference type="Pfam" id="PF07557">
    <property type="entry name" value="Shugoshin_C"/>
    <property type="match status" value="1"/>
</dbReference>
<organism evidence="6 7">
    <name type="scientific">Nepenthes gracilis</name>
    <name type="common">Slender pitcher plant</name>
    <dbReference type="NCBI Taxonomy" id="150966"/>
    <lineage>
        <taxon>Eukaryota</taxon>
        <taxon>Viridiplantae</taxon>
        <taxon>Streptophyta</taxon>
        <taxon>Embryophyta</taxon>
        <taxon>Tracheophyta</taxon>
        <taxon>Spermatophyta</taxon>
        <taxon>Magnoliopsida</taxon>
        <taxon>eudicotyledons</taxon>
        <taxon>Gunneridae</taxon>
        <taxon>Pentapetalae</taxon>
        <taxon>Caryophyllales</taxon>
        <taxon>Nepenthaceae</taxon>
        <taxon>Nepenthes</taxon>
    </lineage>
</organism>
<dbReference type="GO" id="GO:0000775">
    <property type="term" value="C:chromosome, centromeric region"/>
    <property type="evidence" value="ECO:0007669"/>
    <property type="project" value="InterPro"/>
</dbReference>
<reference evidence="6" key="1">
    <citation type="submission" date="2023-05" db="EMBL/GenBank/DDBJ databases">
        <title>Nepenthes gracilis genome sequencing.</title>
        <authorList>
            <person name="Fukushima K."/>
        </authorList>
    </citation>
    <scope>NUCLEOTIDE SEQUENCE</scope>
    <source>
        <strain evidence="6">SING2019-196</strain>
    </source>
</reference>